<proteinExistence type="predicted"/>
<dbReference type="RefSeq" id="WP_110715644.1">
    <property type="nucleotide sequence ID" value="NZ_PGFS01000001.1"/>
</dbReference>
<accession>A0ABT6I2F2</accession>
<dbReference type="Proteomes" id="UP001162135">
    <property type="component" value="Unassembled WGS sequence"/>
</dbReference>
<sequence length="195" mass="19502">MEFTRKKGCRIGIVAAGLLTLTLAGCSDSSSDADDAAGGQASSTPQATTQEPAQATAERPSDAGGATQGGDGSQITLDALTASDIDEANFSGELGCQFSTAQASPLLVAKGNVDSSSAAQGVVKVSGYVERVSAPGGFDGMTGNPTFEGKGKTLHIEVTGEPSGGGESPARPATLTYDRADGAQRTLEGEWQCGP</sequence>
<reference evidence="3" key="2">
    <citation type="submission" date="2017-11" db="EMBL/GenBank/DDBJ databases">
        <authorList>
            <person name="Das S.K."/>
        </authorList>
    </citation>
    <scope>NUCLEOTIDE SEQUENCE</scope>
    <source>
        <strain evidence="3">S4-41</strain>
    </source>
</reference>
<feature type="region of interest" description="Disordered" evidence="1">
    <location>
        <begin position="28"/>
        <end position="74"/>
    </location>
</feature>
<organism evidence="3 4">
    <name type="scientific">Salinicola acroporae</name>
    <dbReference type="NCBI Taxonomy" id="1541440"/>
    <lineage>
        <taxon>Bacteria</taxon>
        <taxon>Pseudomonadati</taxon>
        <taxon>Pseudomonadota</taxon>
        <taxon>Gammaproteobacteria</taxon>
        <taxon>Oceanospirillales</taxon>
        <taxon>Halomonadaceae</taxon>
        <taxon>Salinicola</taxon>
    </lineage>
</organism>
<protein>
    <recommendedName>
        <fullName evidence="5">Lipoprotein</fullName>
    </recommendedName>
</protein>
<evidence type="ECO:0000313" key="4">
    <source>
        <dbReference type="Proteomes" id="UP001162135"/>
    </source>
</evidence>
<comment type="caution">
    <text evidence="3">The sequence shown here is derived from an EMBL/GenBank/DDBJ whole genome shotgun (WGS) entry which is preliminary data.</text>
</comment>
<dbReference type="PROSITE" id="PS51257">
    <property type="entry name" value="PROKAR_LIPOPROTEIN"/>
    <property type="match status" value="1"/>
</dbReference>
<gene>
    <name evidence="3" type="ORF">CUR86_04525</name>
</gene>
<keyword evidence="4" id="KW-1185">Reference proteome</keyword>
<keyword evidence="2" id="KW-0732">Signal</keyword>
<name>A0ABT6I2F2_9GAMM</name>
<reference evidence="3" key="1">
    <citation type="journal article" date="2015" name="Antonie Van Leeuwenhoek">
        <title>Comparative 16S rRNA signatures and multilocus sequence analysis for the genus Salinicola and description of Salinicola acroporae sp. nov., isolated from coral Acropora digitifera.</title>
        <authorList>
            <person name="Lepcha R.T."/>
            <person name="Poddar A."/>
            <person name="Schumann P."/>
            <person name="Das S.K."/>
        </authorList>
    </citation>
    <scope>NUCLEOTIDE SEQUENCE</scope>
    <source>
        <strain evidence="3">S4-41</strain>
    </source>
</reference>
<evidence type="ECO:0000256" key="1">
    <source>
        <dbReference type="SAM" id="MobiDB-lite"/>
    </source>
</evidence>
<feature type="chain" id="PRO_5047531256" description="Lipoprotein" evidence="2">
    <location>
        <begin position="25"/>
        <end position="195"/>
    </location>
</feature>
<evidence type="ECO:0000313" key="3">
    <source>
        <dbReference type="EMBL" id="MDH4571801.1"/>
    </source>
</evidence>
<feature type="compositionally biased region" description="Low complexity" evidence="1">
    <location>
        <begin position="28"/>
        <end position="58"/>
    </location>
</feature>
<evidence type="ECO:0000256" key="2">
    <source>
        <dbReference type="SAM" id="SignalP"/>
    </source>
</evidence>
<feature type="signal peptide" evidence="2">
    <location>
        <begin position="1"/>
        <end position="24"/>
    </location>
</feature>
<evidence type="ECO:0008006" key="5">
    <source>
        <dbReference type="Google" id="ProtNLM"/>
    </source>
</evidence>
<dbReference type="EMBL" id="PGFS01000001">
    <property type="protein sequence ID" value="MDH4571801.1"/>
    <property type="molecule type" value="Genomic_DNA"/>
</dbReference>